<dbReference type="Pfam" id="PF13556">
    <property type="entry name" value="HTH_30"/>
    <property type="match status" value="1"/>
</dbReference>
<dbReference type="InterPro" id="IPR025736">
    <property type="entry name" value="PucR_C-HTH_dom"/>
</dbReference>
<accession>A0A7Z0J7M1</accession>
<protein>
    <submittedName>
        <fullName evidence="3">Sugar diacid utilization regulator</fullName>
    </submittedName>
</protein>
<evidence type="ECO:0000313" key="3">
    <source>
        <dbReference type="EMBL" id="NYJ32163.1"/>
    </source>
</evidence>
<sequence>MTPQDMPGSPVTAHGHLALLREGPSPTWDTRTEETLRALAGGRALTALSSHGGRVVLPCRDERRAVRTASKVRAALRDRPVWIGVAWSAGGEGPRALHEAREVVRLARGLRFAPGVYRLCDVMMEYACARTPRVRAAMLARIAPVAADPVLRPTLEAVIDAGGNRSRAARELFIHRSTIDYRLGRVHERTGHDPADSRGLQYLRTALALLHRAPAEASALDAAEDVRAEPHGAGHRASRG</sequence>
<evidence type="ECO:0000256" key="1">
    <source>
        <dbReference type="SAM" id="MobiDB-lite"/>
    </source>
</evidence>
<dbReference type="EMBL" id="JACCFS010000001">
    <property type="protein sequence ID" value="NYJ32163.1"/>
    <property type="molecule type" value="Genomic_DNA"/>
</dbReference>
<comment type="caution">
    <text evidence="3">The sequence shown here is derived from an EMBL/GenBank/DDBJ whole genome shotgun (WGS) entry which is preliminary data.</text>
</comment>
<dbReference type="PANTHER" id="PTHR33744">
    <property type="entry name" value="CARBOHYDRATE DIACID REGULATOR"/>
    <property type="match status" value="1"/>
</dbReference>
<keyword evidence="4" id="KW-1185">Reference proteome</keyword>
<dbReference type="InterPro" id="IPR051448">
    <property type="entry name" value="CdaR-like_regulators"/>
</dbReference>
<feature type="domain" description="PucR C-terminal helix-turn-helix" evidence="2">
    <location>
        <begin position="151"/>
        <end position="208"/>
    </location>
</feature>
<organism evidence="3 4">
    <name type="scientific">Nocardiopsis aegyptia</name>
    <dbReference type="NCBI Taxonomy" id="220378"/>
    <lineage>
        <taxon>Bacteria</taxon>
        <taxon>Bacillati</taxon>
        <taxon>Actinomycetota</taxon>
        <taxon>Actinomycetes</taxon>
        <taxon>Streptosporangiales</taxon>
        <taxon>Nocardiopsidaceae</taxon>
        <taxon>Nocardiopsis</taxon>
    </lineage>
</organism>
<dbReference type="AlphaFoldDB" id="A0A7Z0J7M1"/>
<proteinExistence type="predicted"/>
<name>A0A7Z0J7M1_9ACTN</name>
<dbReference type="Proteomes" id="UP000572051">
    <property type="component" value="Unassembled WGS sequence"/>
</dbReference>
<feature type="region of interest" description="Disordered" evidence="1">
    <location>
        <begin position="221"/>
        <end position="240"/>
    </location>
</feature>
<evidence type="ECO:0000313" key="4">
    <source>
        <dbReference type="Proteomes" id="UP000572051"/>
    </source>
</evidence>
<dbReference type="RefSeq" id="WP_179819846.1">
    <property type="nucleotide sequence ID" value="NZ_JACCFS010000001.1"/>
</dbReference>
<reference evidence="3 4" key="1">
    <citation type="submission" date="2020-07" db="EMBL/GenBank/DDBJ databases">
        <title>Sequencing the genomes of 1000 actinobacteria strains.</title>
        <authorList>
            <person name="Klenk H.-P."/>
        </authorList>
    </citation>
    <scope>NUCLEOTIDE SEQUENCE [LARGE SCALE GENOMIC DNA]</scope>
    <source>
        <strain evidence="3 4">DSM 44442</strain>
    </source>
</reference>
<dbReference type="PANTHER" id="PTHR33744:SF7">
    <property type="entry name" value="PUCR FAMILY TRANSCRIPTIONAL REGULATOR"/>
    <property type="match status" value="1"/>
</dbReference>
<dbReference type="InterPro" id="IPR042070">
    <property type="entry name" value="PucR_C-HTH_sf"/>
</dbReference>
<dbReference type="Gene3D" id="1.10.10.2840">
    <property type="entry name" value="PucR C-terminal helix-turn-helix domain"/>
    <property type="match status" value="1"/>
</dbReference>
<evidence type="ECO:0000259" key="2">
    <source>
        <dbReference type="Pfam" id="PF13556"/>
    </source>
</evidence>
<gene>
    <name evidence="3" type="ORF">HNR10_000044</name>
</gene>